<dbReference type="InterPro" id="IPR008868">
    <property type="entry name" value="TniB"/>
</dbReference>
<organism evidence="1 2">
    <name type="scientific">Frondihabitans australicus</name>
    <dbReference type="NCBI Taxonomy" id="386892"/>
    <lineage>
        <taxon>Bacteria</taxon>
        <taxon>Bacillati</taxon>
        <taxon>Actinomycetota</taxon>
        <taxon>Actinomycetes</taxon>
        <taxon>Micrococcales</taxon>
        <taxon>Microbacteriaceae</taxon>
        <taxon>Frondihabitans</taxon>
    </lineage>
</organism>
<name>A0A495IL60_9MICO</name>
<evidence type="ECO:0000313" key="1">
    <source>
        <dbReference type="EMBL" id="RKR75896.1"/>
    </source>
</evidence>
<dbReference type="InterPro" id="IPR027417">
    <property type="entry name" value="P-loop_NTPase"/>
</dbReference>
<dbReference type="Pfam" id="PF05621">
    <property type="entry name" value="TniB"/>
    <property type="match status" value="1"/>
</dbReference>
<dbReference type="RefSeq" id="WP_121370718.1">
    <property type="nucleotide sequence ID" value="NZ_RBKS01000001.1"/>
</dbReference>
<dbReference type="Proteomes" id="UP000280008">
    <property type="component" value="Unassembled WGS sequence"/>
</dbReference>
<dbReference type="EMBL" id="RBKS01000001">
    <property type="protein sequence ID" value="RKR75896.1"/>
    <property type="molecule type" value="Genomic_DNA"/>
</dbReference>
<keyword evidence="2" id="KW-1185">Reference proteome</keyword>
<gene>
    <name evidence="1" type="ORF">C8E83_3060</name>
</gene>
<evidence type="ECO:0000313" key="2">
    <source>
        <dbReference type="Proteomes" id="UP000280008"/>
    </source>
</evidence>
<proteinExistence type="predicted"/>
<comment type="caution">
    <text evidence="1">The sequence shown here is derived from an EMBL/GenBank/DDBJ whole genome shotgun (WGS) entry which is preliminary data.</text>
</comment>
<accession>A0A495IL60</accession>
<dbReference type="Gene3D" id="3.40.50.300">
    <property type="entry name" value="P-loop containing nucleotide triphosphate hydrolases"/>
    <property type="match status" value="1"/>
</dbReference>
<reference evidence="1 2" key="1">
    <citation type="submission" date="2018-10" db="EMBL/GenBank/DDBJ databases">
        <title>Sequencing the genomes of 1000 actinobacteria strains.</title>
        <authorList>
            <person name="Klenk H.-P."/>
        </authorList>
    </citation>
    <scope>NUCLEOTIDE SEQUENCE [LARGE SCALE GENOMIC DNA]</scope>
    <source>
        <strain evidence="1 2">DSM 17894</strain>
    </source>
</reference>
<sequence>MTVGDYESPRIVDHRRHSGWSKLAGSTRREPDQLTRTEYDALSASDRANYDLERSDWHAKLPFVHTSQAAGILAAMNDLLVTNRQSADDVKQAILLDGRAGQGKSAILKTFLYDRYRQYAGLHAAEPVRGSRRIDVVHVSMRSATNELGCATRIRDFFELPPRGRTEREITNQVIDAVYECGVKVFAIDELHFMGRSRIAGSRMSNYLKDLLNTTPCTFFFAGNNVRDSEVFTTPGGMDPAAEQFLSLMQVHEMRSFLADDESDEWVKTLMSLEQNLRLLDQQRGDLFWHCADIVWAMTAGRWRSLAFLINSACSKAIRTGTERLTPELIGSLKIDALAEPTARKYLPTLGTGAWTTRPKGA</sequence>
<dbReference type="OrthoDB" id="3337229at2"/>
<dbReference type="SUPFAM" id="SSF52540">
    <property type="entry name" value="P-loop containing nucleoside triphosphate hydrolases"/>
    <property type="match status" value="1"/>
</dbReference>
<protein>
    <submittedName>
        <fullName evidence="1">TniB protein</fullName>
    </submittedName>
</protein>
<dbReference type="AlphaFoldDB" id="A0A495IL60"/>